<organism evidence="2 3">
    <name type="scientific">Mucor saturninus</name>
    <dbReference type="NCBI Taxonomy" id="64648"/>
    <lineage>
        <taxon>Eukaryota</taxon>
        <taxon>Fungi</taxon>
        <taxon>Fungi incertae sedis</taxon>
        <taxon>Mucoromycota</taxon>
        <taxon>Mucoromycotina</taxon>
        <taxon>Mucoromycetes</taxon>
        <taxon>Mucorales</taxon>
        <taxon>Mucorineae</taxon>
        <taxon>Mucoraceae</taxon>
        <taxon>Mucor</taxon>
    </lineage>
</organism>
<dbReference type="InterPro" id="IPR013922">
    <property type="entry name" value="Cyclin_PHO80-like"/>
</dbReference>
<dbReference type="InterPro" id="IPR006671">
    <property type="entry name" value="Cyclin_N"/>
</dbReference>
<feature type="domain" description="Cyclin N-terminal" evidence="1">
    <location>
        <begin position="43"/>
        <end position="146"/>
    </location>
</feature>
<accession>A0A8H7RMJ8</accession>
<dbReference type="InterPro" id="IPR036915">
    <property type="entry name" value="Cyclin-like_sf"/>
</dbReference>
<evidence type="ECO:0000313" key="3">
    <source>
        <dbReference type="Proteomes" id="UP000603453"/>
    </source>
</evidence>
<dbReference type="GO" id="GO:0005634">
    <property type="term" value="C:nucleus"/>
    <property type="evidence" value="ECO:0007669"/>
    <property type="project" value="TreeGrafter"/>
</dbReference>
<dbReference type="OrthoDB" id="10250320at2759"/>
<dbReference type="CDD" id="cd20557">
    <property type="entry name" value="CYCLIN_ScPCL1-like"/>
    <property type="match status" value="1"/>
</dbReference>
<dbReference type="EMBL" id="JAEPRD010000002">
    <property type="protein sequence ID" value="KAG2213866.1"/>
    <property type="molecule type" value="Genomic_DNA"/>
</dbReference>
<sequence length="172" mass="20189">MMMITELASPTLTFRSSPEPLLSYMVSNIDDLVQCSKERRYYQHMLLPDLPTFIKLVYQKCRLTPTVLVIGLIYLQRLKKNLPEQSQGEYDTPYKLFLAAMIVATKYIEDYSSHALSIYRIVAPLYTARELNEMERSFLGVLKFELYVNITEMDQFVEEHQDSLELELLRMV</sequence>
<proteinExistence type="predicted"/>
<protein>
    <recommendedName>
        <fullName evidence="1">Cyclin N-terminal domain-containing protein</fullName>
    </recommendedName>
</protein>
<dbReference type="AlphaFoldDB" id="A0A8H7RMJ8"/>
<keyword evidence="3" id="KW-1185">Reference proteome</keyword>
<reference evidence="2" key="1">
    <citation type="submission" date="2020-12" db="EMBL/GenBank/DDBJ databases">
        <title>Metabolic potential, ecology and presence of endohyphal bacteria is reflected in genomic diversity of Mucoromycotina.</title>
        <authorList>
            <person name="Muszewska A."/>
            <person name="Okrasinska A."/>
            <person name="Steczkiewicz K."/>
            <person name="Drgas O."/>
            <person name="Orlowska M."/>
            <person name="Perlinska-Lenart U."/>
            <person name="Aleksandrzak-Piekarczyk T."/>
            <person name="Szatraj K."/>
            <person name="Zielenkiewicz U."/>
            <person name="Pilsyk S."/>
            <person name="Malc E."/>
            <person name="Mieczkowski P."/>
            <person name="Kruszewska J.S."/>
            <person name="Biernat P."/>
            <person name="Pawlowska J."/>
        </authorList>
    </citation>
    <scope>NUCLEOTIDE SEQUENCE</scope>
    <source>
        <strain evidence="2">WA0000017839</strain>
    </source>
</reference>
<dbReference type="SUPFAM" id="SSF47954">
    <property type="entry name" value="Cyclin-like"/>
    <property type="match status" value="1"/>
</dbReference>
<gene>
    <name evidence="2" type="ORF">INT47_001135</name>
</gene>
<dbReference type="GO" id="GO:0000307">
    <property type="term" value="C:cyclin-dependent protein kinase holoenzyme complex"/>
    <property type="evidence" value="ECO:0007669"/>
    <property type="project" value="TreeGrafter"/>
</dbReference>
<evidence type="ECO:0000259" key="1">
    <source>
        <dbReference type="Pfam" id="PF00134"/>
    </source>
</evidence>
<dbReference type="GO" id="GO:0016538">
    <property type="term" value="F:cyclin-dependent protein serine/threonine kinase regulator activity"/>
    <property type="evidence" value="ECO:0007669"/>
    <property type="project" value="TreeGrafter"/>
</dbReference>
<evidence type="ECO:0000313" key="2">
    <source>
        <dbReference type="EMBL" id="KAG2213866.1"/>
    </source>
</evidence>
<name>A0A8H7RMJ8_9FUNG</name>
<dbReference type="Proteomes" id="UP000603453">
    <property type="component" value="Unassembled WGS sequence"/>
</dbReference>
<dbReference type="PANTHER" id="PTHR15615:SF108">
    <property type="entry name" value="PROTEIN CNPPD1"/>
    <property type="match status" value="1"/>
</dbReference>
<dbReference type="GO" id="GO:0019901">
    <property type="term" value="F:protein kinase binding"/>
    <property type="evidence" value="ECO:0007669"/>
    <property type="project" value="InterPro"/>
</dbReference>
<dbReference type="Pfam" id="PF00134">
    <property type="entry name" value="Cyclin_N"/>
    <property type="match status" value="1"/>
</dbReference>
<dbReference type="PANTHER" id="PTHR15615">
    <property type="match status" value="1"/>
</dbReference>
<dbReference type="Gene3D" id="1.10.472.10">
    <property type="entry name" value="Cyclin-like"/>
    <property type="match status" value="1"/>
</dbReference>
<comment type="caution">
    <text evidence="2">The sequence shown here is derived from an EMBL/GenBank/DDBJ whole genome shotgun (WGS) entry which is preliminary data.</text>
</comment>